<keyword evidence="1" id="KW-1185">Reference proteome</keyword>
<evidence type="ECO:0000313" key="2">
    <source>
        <dbReference type="WBParaSite" id="PgR007_g157_t06"/>
    </source>
</evidence>
<evidence type="ECO:0000313" key="1">
    <source>
        <dbReference type="Proteomes" id="UP000887569"/>
    </source>
</evidence>
<sequence length="62" mass="7447">MTLLFGLFSLSSFRVFDDSFKALNKLAKQRSALIKCRFLSHQFLRTQFLLYFQYNSTRDMVR</sequence>
<accession>A0A915AFT0</accession>
<dbReference type="AlphaFoldDB" id="A0A915AFT0"/>
<proteinExistence type="predicted"/>
<dbReference type="WBParaSite" id="PgR007_g157_t06">
    <property type="protein sequence ID" value="PgR007_g157_t06"/>
    <property type="gene ID" value="PgR007_g157"/>
</dbReference>
<name>A0A915AFT0_PARUN</name>
<organism evidence="1 2">
    <name type="scientific">Parascaris univalens</name>
    <name type="common">Nematode worm</name>
    <dbReference type="NCBI Taxonomy" id="6257"/>
    <lineage>
        <taxon>Eukaryota</taxon>
        <taxon>Metazoa</taxon>
        <taxon>Ecdysozoa</taxon>
        <taxon>Nematoda</taxon>
        <taxon>Chromadorea</taxon>
        <taxon>Rhabditida</taxon>
        <taxon>Spirurina</taxon>
        <taxon>Ascaridomorpha</taxon>
        <taxon>Ascaridoidea</taxon>
        <taxon>Ascarididae</taxon>
        <taxon>Parascaris</taxon>
    </lineage>
</organism>
<protein>
    <submittedName>
        <fullName evidence="2">Uncharacterized protein</fullName>
    </submittedName>
</protein>
<reference evidence="2" key="1">
    <citation type="submission" date="2022-11" db="UniProtKB">
        <authorList>
            <consortium name="WormBaseParasite"/>
        </authorList>
    </citation>
    <scope>IDENTIFICATION</scope>
</reference>
<dbReference type="Proteomes" id="UP000887569">
    <property type="component" value="Unplaced"/>
</dbReference>